<dbReference type="EMBL" id="QDGZ01000003">
    <property type="protein sequence ID" value="PVG83487.1"/>
    <property type="molecule type" value="Genomic_DNA"/>
</dbReference>
<dbReference type="Proteomes" id="UP000246018">
    <property type="component" value="Unassembled WGS sequence"/>
</dbReference>
<accession>A0A2T8FCP8</accession>
<comment type="caution">
    <text evidence="1">The sequence shown here is derived from an EMBL/GenBank/DDBJ whole genome shotgun (WGS) entry which is preliminary data.</text>
</comment>
<proteinExistence type="predicted"/>
<dbReference type="AlphaFoldDB" id="A0A2T8FCP8"/>
<name>A0A2T8FCP8_9ACTN</name>
<evidence type="ECO:0000313" key="1">
    <source>
        <dbReference type="EMBL" id="PVG83487.1"/>
    </source>
</evidence>
<protein>
    <submittedName>
        <fullName evidence="1">Uncharacterized protein</fullName>
    </submittedName>
</protein>
<gene>
    <name evidence="1" type="ORF">DDE18_09440</name>
</gene>
<keyword evidence="2" id="KW-1185">Reference proteome</keyword>
<dbReference type="RefSeq" id="WP_116571965.1">
    <property type="nucleotide sequence ID" value="NZ_QDGZ01000003.1"/>
</dbReference>
<sequence>MTKIRIDLYLDKSKTPETGVYDLSAVPRKGEEVEIDRFAVTGLVMGVLWTPDSERQEVVVTVYAETGDRVAGG</sequence>
<organism evidence="1 2">
    <name type="scientific">Nocardioides gansuensis</name>
    <dbReference type="NCBI Taxonomy" id="2138300"/>
    <lineage>
        <taxon>Bacteria</taxon>
        <taxon>Bacillati</taxon>
        <taxon>Actinomycetota</taxon>
        <taxon>Actinomycetes</taxon>
        <taxon>Propionibacteriales</taxon>
        <taxon>Nocardioidaceae</taxon>
        <taxon>Nocardioides</taxon>
    </lineage>
</organism>
<reference evidence="1 2" key="1">
    <citation type="submission" date="2018-04" db="EMBL/GenBank/DDBJ databases">
        <title>Genome of Nocardioides gansuensis WSJ-1.</title>
        <authorList>
            <person name="Wu S."/>
            <person name="Wang G."/>
        </authorList>
    </citation>
    <scope>NUCLEOTIDE SEQUENCE [LARGE SCALE GENOMIC DNA]</scope>
    <source>
        <strain evidence="1 2">WSJ-1</strain>
    </source>
</reference>
<evidence type="ECO:0000313" key="2">
    <source>
        <dbReference type="Proteomes" id="UP000246018"/>
    </source>
</evidence>